<protein>
    <submittedName>
        <fullName evidence="2">Uncharacterized protein</fullName>
    </submittedName>
</protein>
<sequence>MNWITPSFVAMLFGSAGFIFVILFLIDYLTRPKPEEYSCGKKM</sequence>
<keyword evidence="1" id="KW-0472">Membrane</keyword>
<evidence type="ECO:0000313" key="2">
    <source>
        <dbReference type="EMBL" id="QHT05701.1"/>
    </source>
</evidence>
<dbReference type="EMBL" id="MN739458">
    <property type="protein sequence ID" value="QHT05701.1"/>
    <property type="molecule type" value="Genomic_DNA"/>
</dbReference>
<proteinExistence type="predicted"/>
<evidence type="ECO:0000256" key="1">
    <source>
        <dbReference type="SAM" id="Phobius"/>
    </source>
</evidence>
<dbReference type="AlphaFoldDB" id="A0A6C0CMK7"/>
<accession>A0A6C0CMK7</accession>
<feature type="transmembrane region" description="Helical" evidence="1">
    <location>
        <begin position="6"/>
        <end position="26"/>
    </location>
</feature>
<name>A0A6C0CMK7_9ZZZZ</name>
<keyword evidence="1" id="KW-0812">Transmembrane</keyword>
<keyword evidence="1" id="KW-1133">Transmembrane helix</keyword>
<reference evidence="2" key="1">
    <citation type="journal article" date="2020" name="Nature">
        <title>Giant virus diversity and host interactions through global metagenomics.</title>
        <authorList>
            <person name="Schulz F."/>
            <person name="Roux S."/>
            <person name="Paez-Espino D."/>
            <person name="Jungbluth S."/>
            <person name="Walsh D.A."/>
            <person name="Denef V.J."/>
            <person name="McMahon K.D."/>
            <person name="Konstantinidis K.T."/>
            <person name="Eloe-Fadrosh E.A."/>
            <person name="Kyrpides N.C."/>
            <person name="Woyke T."/>
        </authorList>
    </citation>
    <scope>NUCLEOTIDE SEQUENCE</scope>
    <source>
        <strain evidence="2">GVMAG-M-3300021389-45</strain>
    </source>
</reference>
<organism evidence="2">
    <name type="scientific">viral metagenome</name>
    <dbReference type="NCBI Taxonomy" id="1070528"/>
    <lineage>
        <taxon>unclassified sequences</taxon>
        <taxon>metagenomes</taxon>
        <taxon>organismal metagenomes</taxon>
    </lineage>
</organism>